<dbReference type="EMBL" id="LYOR01000008">
    <property type="protein sequence ID" value="OFV65689.1"/>
    <property type="molecule type" value="Genomic_DNA"/>
</dbReference>
<protein>
    <submittedName>
        <fullName evidence="1">Uncharacterized protein</fullName>
    </submittedName>
</protein>
<evidence type="ECO:0000313" key="2">
    <source>
        <dbReference type="Proteomes" id="UP000185779"/>
    </source>
</evidence>
<gene>
    <name evidence="1" type="ORF">SBU_001390</name>
</gene>
<accession>A0A1F2P357</accession>
<organism evidence="1 2">
    <name type="scientific">Candidatus Syntropharchaeum butanivorans</name>
    <dbReference type="NCBI Taxonomy" id="1839936"/>
    <lineage>
        <taxon>Archaea</taxon>
        <taxon>Methanobacteriati</taxon>
        <taxon>Methanobacteriota</taxon>
        <taxon>Stenosarchaea group</taxon>
        <taxon>Methanomicrobia</taxon>
        <taxon>Methanosarcinales</taxon>
        <taxon>ANME-2 cluster</taxon>
        <taxon>Candidatus Syntropharchaeum</taxon>
    </lineage>
</organism>
<proteinExistence type="predicted"/>
<dbReference type="STRING" id="1839936.SBU_001390"/>
<keyword evidence="2" id="KW-1185">Reference proteome</keyword>
<comment type="caution">
    <text evidence="1">The sequence shown here is derived from an EMBL/GenBank/DDBJ whole genome shotgun (WGS) entry which is preliminary data.</text>
</comment>
<sequence length="1326" mass="143804">MVTTILLATATPLTLGATLKVTVKDADTGGAIPNSSVWWANGTYQYDINNLFVGNYEFNGSSADGTVIYPDANTSLYHFLRVSGGDNHLTSGRDYVQFTTSNGIRFLNLSGFTRFDADNTPSFNISYLNHTYIEMDVPLKAASNLSVHTGTPLPAQNGMMATKLQYNIYSEGYGQYTSYSSYNLDQEIPALNGTWSALDTDGDNPLVPQYANLTAIAGGDTNTTLLLMLQLNGTVQSPNDYRYQVWINTSLGTSPDFVAEYNGTTGESWLVPSGGAPLESNVASVSGSNISFILDRQYFAGSEGTFNVSAFVQNITDASYNDTIPWTQYHFNTTYSPQRSYNISVMTTTELIALRNNTGWVNYSRLSDLTEMPLVQGNITTVTPALERGYLVTFNSSTQLPSDIMIEVRDNSTNDHAPFNDSLIAFVTGYGQSFYEDLYLPNGTYDFVFKKWGNISSYNRSITINGANVTVGVPPMPSSDNAFLMMNDVVRAGENLTASFQLPNGFVADEYRYYIYDFSEDTTVALSLESSGTIPGSGSISIPSDGLSLGEHALIIDAINKTNSQFIRSGMNFMLTDSRLDIIMDMTTPPGGTVTVRVKPTSMTGEAIPNMRIDLVGIYPGDNQWWTVIKASNTTGPDGVTTITFTAPGQSGNYFLKFTGTSANHTARDYRPLMVQDFKLQAYADSEKYRLNDTVRISIQASYFNGTPIAGANITAEVHWDPMGDWMKVNSSIPSVKTDSNGKAMLNYTINNTGPCIISLSASKDNMRSFAEVFAFVPLFDIEVKTDRREYHAGETVNITINVRDQSGSTVSNLTFFHNESATYTDPFEAGMAASYAGKNGTVVVMNPSEGILRTVNITGTSSYSGSYSTSGLTPGFYEIIVTIIDPSTGEPSAFEFTEFELMGNLEVRFTSEKDIFEPYKLNDTVNLSVHITHLNGTQVSNGTLNYSVGMPWELFMPEDERERLGIGGPRIVMTGIPITNGTAWINFTLDSANFTGNTSIPMRDMKMVGTPPFLIDVSVNGDGEWGREEIPIFITDLRISIMTEKYVYGTNEIVQFTINVTNSTGPCDVTLQTDMGKPDRMIVFGPIDEYEIPVASQSTGNYTATYSTSSGVSGEYFGLVIASDGSTVAGGGVPFFIKSFDVTINASNTTSAGSAITATIDASGVTTPATVKAFLLSPSHKILDFKETTASTMPASLSLNVPDTAQPGIYGIKAIVEGSDGNIGAGEKGIQVINPNIQAHILIQNATENATVFSLNDTVNITVYFTGINTTTLKVFNETGETMLSETITQSGTSVQYTPTTTGVYYVRLDTSSTIAIAAEAFVVM</sequence>
<dbReference type="Proteomes" id="UP000185779">
    <property type="component" value="Unassembled WGS sequence"/>
</dbReference>
<evidence type="ECO:0000313" key="1">
    <source>
        <dbReference type="EMBL" id="OFV65689.1"/>
    </source>
</evidence>
<name>A0A1F2P357_9EURY</name>
<reference evidence="1" key="1">
    <citation type="submission" date="2016-05" db="EMBL/GenBank/DDBJ databases">
        <title>Microbial consortia oxidize butane by reversing methanogenesis.</title>
        <authorList>
            <person name="Laso-Perez R."/>
            <person name="Richter M."/>
            <person name="Wegener G."/>
            <person name="Musat F."/>
        </authorList>
    </citation>
    <scope>NUCLEOTIDE SEQUENCE [LARGE SCALE GENOMIC DNA]</scope>
    <source>
        <strain evidence="1">BOX1</strain>
    </source>
</reference>